<dbReference type="HAMAP" id="MF_00564">
    <property type="entry name" value="RNase_PH"/>
    <property type="match status" value="1"/>
</dbReference>
<evidence type="ECO:0000256" key="7">
    <source>
        <dbReference type="HAMAP-Rule" id="MF_00564"/>
    </source>
</evidence>
<dbReference type="GO" id="GO:0009022">
    <property type="term" value="F:tRNA nucleotidyltransferase activity"/>
    <property type="evidence" value="ECO:0007669"/>
    <property type="project" value="UniProtKB-UniRule"/>
</dbReference>
<evidence type="ECO:0000256" key="8">
    <source>
        <dbReference type="SAM" id="MobiDB-lite"/>
    </source>
</evidence>
<comment type="catalytic activity">
    <reaction evidence="7">
        <text>tRNA(n+1) + phosphate = tRNA(n) + a ribonucleoside 5'-diphosphate</text>
        <dbReference type="Rhea" id="RHEA:10628"/>
        <dbReference type="Rhea" id="RHEA-COMP:17343"/>
        <dbReference type="Rhea" id="RHEA-COMP:17344"/>
        <dbReference type="ChEBI" id="CHEBI:43474"/>
        <dbReference type="ChEBI" id="CHEBI:57930"/>
        <dbReference type="ChEBI" id="CHEBI:173114"/>
        <dbReference type="EC" id="2.7.7.56"/>
    </reaction>
</comment>
<feature type="region of interest" description="Disordered" evidence="8">
    <location>
        <begin position="1"/>
        <end position="20"/>
    </location>
</feature>
<feature type="domain" description="Exoribonuclease phosphorolytic" evidence="9">
    <location>
        <begin position="23"/>
        <end position="149"/>
    </location>
</feature>
<keyword evidence="4 7" id="KW-0819">tRNA processing</keyword>
<name>A0A7M2Z2A1_9ACTN</name>
<feature type="binding site" evidence="7">
    <location>
        <begin position="137"/>
        <end position="139"/>
    </location>
    <ligand>
        <name>phosphate</name>
        <dbReference type="ChEBI" id="CHEBI:43474"/>
        <note>substrate</note>
    </ligand>
</feature>
<keyword evidence="6" id="KW-0694">RNA-binding</keyword>
<dbReference type="PANTHER" id="PTHR11953">
    <property type="entry name" value="EXOSOME COMPLEX COMPONENT"/>
    <property type="match status" value="1"/>
</dbReference>
<dbReference type="InterPro" id="IPR036345">
    <property type="entry name" value="ExoRNase_PH_dom2_sf"/>
</dbReference>
<evidence type="ECO:0000256" key="3">
    <source>
        <dbReference type="ARBA" id="ARBA00022555"/>
    </source>
</evidence>
<evidence type="ECO:0000259" key="9">
    <source>
        <dbReference type="Pfam" id="PF01138"/>
    </source>
</evidence>
<dbReference type="SUPFAM" id="SSF55666">
    <property type="entry name" value="Ribonuclease PH domain 2-like"/>
    <property type="match status" value="1"/>
</dbReference>
<dbReference type="InterPro" id="IPR002381">
    <property type="entry name" value="RNase_PH_bac-type"/>
</dbReference>
<protein>
    <recommendedName>
        <fullName evidence="7">Ribonuclease PH</fullName>
        <shortName evidence="7">RNase PH</shortName>
        <ecNumber evidence="7">2.7.7.56</ecNumber>
    </recommendedName>
    <alternativeName>
        <fullName evidence="7">tRNA nucleotidyltransferase</fullName>
    </alternativeName>
</protein>
<sequence>MTATPTPTGGEPVARHDGRRADELRALDVLPDFLEQPHGCVLWSQGKTRVLCTATVEQDIPRWLRGKGRGWMTAEYSLLPASTGERTQRGVSRGRPDGRTVEIQRLIGRALRAVCDFEALGERTLWLDCDVLQADGGTRCAAITGAYVAAYRALDRFGLSKALPGSVAAVSVGIVGGEALLDLDYVEDSQADTDMNVVMTADGRLVEVQATAERDPFSRDELDALLDLAAAGVGELADAQRAACALPLP</sequence>
<organism evidence="11 12">
    <name type="scientific">Gaiella occulta</name>
    <dbReference type="NCBI Taxonomy" id="1002870"/>
    <lineage>
        <taxon>Bacteria</taxon>
        <taxon>Bacillati</taxon>
        <taxon>Actinomycetota</taxon>
        <taxon>Thermoleophilia</taxon>
        <taxon>Gaiellales</taxon>
        <taxon>Gaiellaceae</taxon>
        <taxon>Gaiella</taxon>
    </lineage>
</organism>
<dbReference type="Gene3D" id="3.30.230.70">
    <property type="entry name" value="GHMP Kinase, N-terminal domain"/>
    <property type="match status" value="1"/>
</dbReference>
<dbReference type="InterPro" id="IPR015847">
    <property type="entry name" value="ExoRNase_PH_dom2"/>
</dbReference>
<evidence type="ECO:0000256" key="5">
    <source>
        <dbReference type="ARBA" id="ARBA00022695"/>
    </source>
</evidence>
<dbReference type="InterPro" id="IPR020568">
    <property type="entry name" value="Ribosomal_Su5_D2-typ_SF"/>
</dbReference>
<evidence type="ECO:0000256" key="4">
    <source>
        <dbReference type="ARBA" id="ARBA00022694"/>
    </source>
</evidence>
<feature type="binding site" evidence="7">
    <location>
        <position position="99"/>
    </location>
    <ligand>
        <name>phosphate</name>
        <dbReference type="ChEBI" id="CHEBI:43474"/>
        <note>substrate</note>
    </ligand>
</feature>
<dbReference type="Pfam" id="PF01138">
    <property type="entry name" value="RNase_PH"/>
    <property type="match status" value="1"/>
</dbReference>
<evidence type="ECO:0000256" key="6">
    <source>
        <dbReference type="ARBA" id="ARBA00022884"/>
    </source>
</evidence>
<comment type="caution">
    <text evidence="11">The sequence shown here is derived from an EMBL/GenBank/DDBJ whole genome shotgun (WGS) entry which is preliminary data.</text>
</comment>
<dbReference type="GO" id="GO:0000175">
    <property type="term" value="F:3'-5'-RNA exonuclease activity"/>
    <property type="evidence" value="ECO:0007669"/>
    <property type="project" value="UniProtKB-UniRule"/>
</dbReference>
<evidence type="ECO:0000313" key="11">
    <source>
        <dbReference type="EMBL" id="RDI76024.1"/>
    </source>
</evidence>
<dbReference type="PROSITE" id="PS01277">
    <property type="entry name" value="RIBONUCLEASE_PH"/>
    <property type="match status" value="1"/>
</dbReference>
<dbReference type="InterPro" id="IPR050080">
    <property type="entry name" value="RNase_PH"/>
</dbReference>
<keyword evidence="3 7" id="KW-0820">tRNA-binding</keyword>
<keyword evidence="5 7" id="KW-0548">Nucleotidyltransferase</keyword>
<dbReference type="EMBL" id="QQZY01000001">
    <property type="protein sequence ID" value="RDI76024.1"/>
    <property type="molecule type" value="Genomic_DNA"/>
</dbReference>
<dbReference type="Proteomes" id="UP000254134">
    <property type="component" value="Unassembled WGS sequence"/>
</dbReference>
<dbReference type="InterPro" id="IPR018336">
    <property type="entry name" value="RNase_PH_CS"/>
</dbReference>
<reference evidence="11 12" key="1">
    <citation type="submission" date="2018-07" db="EMBL/GenBank/DDBJ databases">
        <title>High-quality-draft genome sequence of Gaiella occulta.</title>
        <authorList>
            <person name="Severino R."/>
            <person name="Froufe H.J.C."/>
            <person name="Rainey F.A."/>
            <person name="Barroso C."/>
            <person name="Albuquerque L."/>
            <person name="Lobo-Da-Cunha A."/>
            <person name="Da Costa M.S."/>
            <person name="Egas C."/>
        </authorList>
    </citation>
    <scope>NUCLEOTIDE SEQUENCE [LARGE SCALE GENOMIC DNA]</scope>
    <source>
        <strain evidence="11 12">F2-233</strain>
    </source>
</reference>
<proteinExistence type="inferred from homology"/>
<dbReference type="AlphaFoldDB" id="A0A7M2Z2A1"/>
<evidence type="ECO:0000256" key="2">
    <source>
        <dbReference type="ARBA" id="ARBA00022552"/>
    </source>
</evidence>
<keyword evidence="2 7" id="KW-0698">rRNA processing</keyword>
<reference evidence="12" key="2">
    <citation type="journal article" date="2019" name="MicrobiologyOpen">
        <title>High-quality draft genome sequence of Gaiella occulta isolated from a 150 meter deep mineral water borehole and comparison with the genome sequences of other deep-branching lineages of the phylum Actinobacteria.</title>
        <authorList>
            <person name="Severino R."/>
            <person name="Froufe H.J.C."/>
            <person name="Barroso C."/>
            <person name="Albuquerque L."/>
            <person name="Lobo-da-Cunha A."/>
            <person name="da Costa M.S."/>
            <person name="Egas C."/>
        </authorList>
    </citation>
    <scope>NUCLEOTIDE SEQUENCE [LARGE SCALE GENOMIC DNA]</scope>
    <source>
        <strain evidence="12">F2-233</strain>
    </source>
</reference>
<evidence type="ECO:0000259" key="10">
    <source>
        <dbReference type="Pfam" id="PF03725"/>
    </source>
</evidence>
<evidence type="ECO:0000313" key="12">
    <source>
        <dbReference type="Proteomes" id="UP000254134"/>
    </source>
</evidence>
<comment type="subunit">
    <text evidence="7">Homohexameric ring arranged as a trimer of dimers.</text>
</comment>
<dbReference type="SUPFAM" id="SSF54211">
    <property type="entry name" value="Ribosomal protein S5 domain 2-like"/>
    <property type="match status" value="1"/>
</dbReference>
<dbReference type="GO" id="GO:0016075">
    <property type="term" value="P:rRNA catabolic process"/>
    <property type="evidence" value="ECO:0007669"/>
    <property type="project" value="UniProtKB-UniRule"/>
</dbReference>
<comment type="function">
    <text evidence="7">Phosphorolytic 3'-5' exoribonuclease that plays an important role in tRNA 3'-end maturation. Removes nucleotide residues following the 3'-CCA terminus of tRNAs; can also add nucleotides to the ends of RNA molecules by using nucleoside diphosphates as substrates, but this may not be physiologically important. Probably plays a role in initiation of 16S rRNA degradation (leading to ribosome degradation) during starvation.</text>
</comment>
<dbReference type="GO" id="GO:0008033">
    <property type="term" value="P:tRNA processing"/>
    <property type="evidence" value="ECO:0007669"/>
    <property type="project" value="UniProtKB-UniRule"/>
</dbReference>
<feature type="domain" description="Exoribonuclease phosphorolytic" evidence="10">
    <location>
        <begin position="166"/>
        <end position="231"/>
    </location>
</feature>
<dbReference type="Pfam" id="PF03725">
    <property type="entry name" value="RNase_PH_C"/>
    <property type="match status" value="1"/>
</dbReference>
<comment type="similarity">
    <text evidence="1 7">Belongs to the RNase PH family.</text>
</comment>
<dbReference type="GO" id="GO:0031125">
    <property type="term" value="P:rRNA 3'-end processing"/>
    <property type="evidence" value="ECO:0007669"/>
    <property type="project" value="UniProtKB-ARBA"/>
</dbReference>
<accession>A0A7M2Z2A1</accession>
<keyword evidence="12" id="KW-1185">Reference proteome</keyword>
<dbReference type="EC" id="2.7.7.56" evidence="7"/>
<keyword evidence="7" id="KW-0808">Transferase</keyword>
<dbReference type="OrthoDB" id="9802265at2"/>
<dbReference type="InterPro" id="IPR001247">
    <property type="entry name" value="ExoRNase_PH_dom1"/>
</dbReference>
<evidence type="ECO:0000256" key="1">
    <source>
        <dbReference type="ARBA" id="ARBA00006678"/>
    </source>
</evidence>
<dbReference type="GO" id="GO:0000049">
    <property type="term" value="F:tRNA binding"/>
    <property type="evidence" value="ECO:0007669"/>
    <property type="project" value="UniProtKB-UniRule"/>
</dbReference>
<dbReference type="NCBIfam" id="TIGR01966">
    <property type="entry name" value="RNasePH"/>
    <property type="match status" value="1"/>
</dbReference>
<dbReference type="InterPro" id="IPR027408">
    <property type="entry name" value="PNPase/RNase_PH_dom_sf"/>
</dbReference>
<gene>
    <name evidence="7" type="primary">rph</name>
    <name evidence="11" type="ORF">Gocc_0443</name>
</gene>
<dbReference type="FunFam" id="3.30.230.70:FF:000003">
    <property type="entry name" value="Ribonuclease PH"/>
    <property type="match status" value="1"/>
</dbReference>
<dbReference type="PANTHER" id="PTHR11953:SF0">
    <property type="entry name" value="EXOSOME COMPLEX COMPONENT RRP41"/>
    <property type="match status" value="1"/>
</dbReference>